<sequence length="282" mass="30549">MQFVRYTTGDTPAWGVRRDDEIVPLTGLREDITYQQLTDPGFLRVVEDAVDAAEDHAVPVADARLLAPVPRPGKIVCVGLNYHDHAEEQDEEVPERPLLFGKAGAAVTNPGDPIVHPDDLDDVDYEVELGVVIGRTAKNVSADEAREYVAGYTAINDVSGRDAQFDDGQFFRGKSYDTFAPMGPTLVPDDRLDPSSLDVACRVNGDTKQSSNTEEFIFGVEEVVEYISGFTTLRPGDVISTGTPGGVGIFRDPPELLEPGDTVDVEIEGIGTLTNPVTAERD</sequence>
<dbReference type="InterPro" id="IPR051121">
    <property type="entry name" value="FAH"/>
</dbReference>
<organism evidence="5 6">
    <name type="scientific">Haloarcula limicola</name>
    <dbReference type="NCBI Taxonomy" id="1429915"/>
    <lineage>
        <taxon>Archaea</taxon>
        <taxon>Methanobacteriati</taxon>
        <taxon>Methanobacteriota</taxon>
        <taxon>Stenosarchaea group</taxon>
        <taxon>Halobacteria</taxon>
        <taxon>Halobacteriales</taxon>
        <taxon>Haloarculaceae</taxon>
        <taxon>Haloarcula</taxon>
    </lineage>
</organism>
<keyword evidence="5" id="KW-0378">Hydrolase</keyword>
<accession>A0A8J8C4U3</accession>
<dbReference type="GO" id="GO:0019752">
    <property type="term" value="P:carboxylic acid metabolic process"/>
    <property type="evidence" value="ECO:0007669"/>
    <property type="project" value="UniProtKB-ARBA"/>
</dbReference>
<dbReference type="InterPro" id="IPR018833">
    <property type="entry name" value="Rv2993c-like_N"/>
</dbReference>
<feature type="domain" description="Fumarylacetoacetase-like C-terminal" evidence="3">
    <location>
        <begin position="74"/>
        <end position="277"/>
    </location>
</feature>
<evidence type="ECO:0000313" key="6">
    <source>
        <dbReference type="Proteomes" id="UP000766550"/>
    </source>
</evidence>
<name>A0A8J8C4U3_9EURY</name>
<feature type="domain" description="Rv2993c-like N-terminal" evidence="4">
    <location>
        <begin position="1"/>
        <end position="68"/>
    </location>
</feature>
<dbReference type="PANTHER" id="PTHR42796">
    <property type="entry name" value="FUMARYLACETOACETATE HYDROLASE DOMAIN-CONTAINING PROTEIN 2A-RELATED"/>
    <property type="match status" value="1"/>
</dbReference>
<dbReference type="RefSeq" id="WP_162318761.1">
    <property type="nucleotide sequence ID" value="NZ_JAHQXF010000003.1"/>
</dbReference>
<proteinExistence type="inferred from homology"/>
<keyword evidence="2" id="KW-0479">Metal-binding</keyword>
<dbReference type="OrthoDB" id="6242at2157"/>
<keyword evidence="6" id="KW-1185">Reference proteome</keyword>
<evidence type="ECO:0000259" key="3">
    <source>
        <dbReference type="Pfam" id="PF01557"/>
    </source>
</evidence>
<dbReference type="Proteomes" id="UP000766550">
    <property type="component" value="Unassembled WGS sequence"/>
</dbReference>
<dbReference type="FunFam" id="3.90.850.10:FF:000002">
    <property type="entry name" value="2-hydroxyhepta-2,4-diene-1,7-dioate isomerase"/>
    <property type="match status" value="1"/>
</dbReference>
<reference evidence="5 6" key="1">
    <citation type="submission" date="2021-06" db="EMBL/GenBank/DDBJ databases">
        <title>New haloarchaea isolates fom saline soil.</title>
        <authorList>
            <person name="Duran-Viseras A."/>
            <person name="Sanchez-Porro C.S."/>
            <person name="Ventosa A."/>
        </authorList>
    </citation>
    <scope>NUCLEOTIDE SEQUENCE [LARGE SCALE GENOMIC DNA]</scope>
    <source>
        <strain evidence="5 6">JCM 183640</strain>
    </source>
</reference>
<gene>
    <name evidence="5" type="primary">rhcF</name>
    <name evidence="5" type="ORF">KTS45_17670</name>
</gene>
<dbReference type="PANTHER" id="PTHR42796:SF4">
    <property type="entry name" value="FUMARYLACETOACETATE HYDROLASE DOMAIN-CONTAINING PROTEIN 2A"/>
    <property type="match status" value="1"/>
</dbReference>
<dbReference type="Pfam" id="PF01557">
    <property type="entry name" value="FAA_hydrolase"/>
    <property type="match status" value="1"/>
</dbReference>
<evidence type="ECO:0000313" key="5">
    <source>
        <dbReference type="EMBL" id="MBV0926036.1"/>
    </source>
</evidence>
<dbReference type="GO" id="GO:0016787">
    <property type="term" value="F:hydrolase activity"/>
    <property type="evidence" value="ECO:0007669"/>
    <property type="project" value="UniProtKB-KW"/>
</dbReference>
<dbReference type="EMBL" id="JAHQXF010000003">
    <property type="protein sequence ID" value="MBV0926036.1"/>
    <property type="molecule type" value="Genomic_DNA"/>
</dbReference>
<dbReference type="InterPro" id="IPR036663">
    <property type="entry name" value="Fumarylacetoacetase_C_sf"/>
</dbReference>
<dbReference type="GO" id="GO:0046872">
    <property type="term" value="F:metal ion binding"/>
    <property type="evidence" value="ECO:0007669"/>
    <property type="project" value="UniProtKB-KW"/>
</dbReference>
<dbReference type="Gene3D" id="3.90.850.10">
    <property type="entry name" value="Fumarylacetoacetase-like, C-terminal domain"/>
    <property type="match status" value="1"/>
</dbReference>
<evidence type="ECO:0000259" key="4">
    <source>
        <dbReference type="Pfam" id="PF10370"/>
    </source>
</evidence>
<comment type="similarity">
    <text evidence="1">Belongs to the FAH family.</text>
</comment>
<dbReference type="SUPFAM" id="SSF56529">
    <property type="entry name" value="FAH"/>
    <property type="match status" value="1"/>
</dbReference>
<evidence type="ECO:0000256" key="1">
    <source>
        <dbReference type="ARBA" id="ARBA00010211"/>
    </source>
</evidence>
<dbReference type="Pfam" id="PF10370">
    <property type="entry name" value="Rv2993c-like_N"/>
    <property type="match status" value="1"/>
</dbReference>
<dbReference type="AlphaFoldDB" id="A0A8J8C4U3"/>
<evidence type="ECO:0000256" key="2">
    <source>
        <dbReference type="ARBA" id="ARBA00022723"/>
    </source>
</evidence>
<protein>
    <submittedName>
        <fullName evidence="5">2,4-diketo-3-deoxy-L-rhamnonate hydrolase</fullName>
    </submittedName>
</protein>
<comment type="caution">
    <text evidence="5">The sequence shown here is derived from an EMBL/GenBank/DDBJ whole genome shotgun (WGS) entry which is preliminary data.</text>
</comment>
<dbReference type="InterPro" id="IPR011234">
    <property type="entry name" value="Fumarylacetoacetase-like_C"/>
</dbReference>
<dbReference type="GO" id="GO:0016853">
    <property type="term" value="F:isomerase activity"/>
    <property type="evidence" value="ECO:0007669"/>
    <property type="project" value="UniProtKB-ARBA"/>
</dbReference>